<evidence type="ECO:0000256" key="10">
    <source>
        <dbReference type="PIRSR" id="PIRSR500134-2"/>
    </source>
</evidence>
<keyword evidence="15" id="KW-1185">Reference proteome</keyword>
<dbReference type="Pfam" id="PF03720">
    <property type="entry name" value="UDPG_MGDP_dh_C"/>
    <property type="match status" value="1"/>
</dbReference>
<dbReference type="Proteomes" id="UP000201169">
    <property type="component" value="Chromosome"/>
</dbReference>
<dbReference type="PIRSF" id="PIRSF000124">
    <property type="entry name" value="UDPglc_GDPman_dh"/>
    <property type="match status" value="1"/>
</dbReference>
<dbReference type="EMBL" id="CP022347">
    <property type="protein sequence ID" value="ASQ29955.1"/>
    <property type="molecule type" value="Genomic_DNA"/>
</dbReference>
<feature type="binding site" evidence="11">
    <location>
        <position position="274"/>
    </location>
    <ligand>
        <name>NAD(+)</name>
        <dbReference type="ChEBI" id="CHEBI:57540"/>
    </ligand>
</feature>
<evidence type="ECO:0000256" key="8">
    <source>
        <dbReference type="PIRNR" id="PIRNR000124"/>
    </source>
</evidence>
<evidence type="ECO:0000256" key="1">
    <source>
        <dbReference type="ARBA" id="ARBA00004701"/>
    </source>
</evidence>
<accession>A0A222MV76</accession>
<comment type="catalytic activity">
    <reaction evidence="7 8">
        <text>UDP-alpha-D-glucose + 2 NAD(+) + H2O = UDP-alpha-D-glucuronate + 2 NADH + 3 H(+)</text>
        <dbReference type="Rhea" id="RHEA:23596"/>
        <dbReference type="ChEBI" id="CHEBI:15377"/>
        <dbReference type="ChEBI" id="CHEBI:15378"/>
        <dbReference type="ChEBI" id="CHEBI:57540"/>
        <dbReference type="ChEBI" id="CHEBI:57945"/>
        <dbReference type="ChEBI" id="CHEBI:58052"/>
        <dbReference type="ChEBI" id="CHEBI:58885"/>
        <dbReference type="EC" id="1.1.1.22"/>
    </reaction>
</comment>
<feature type="binding site" evidence="10">
    <location>
        <begin position="156"/>
        <end position="159"/>
    </location>
    <ligand>
        <name>substrate</name>
    </ligand>
</feature>
<evidence type="ECO:0000259" key="12">
    <source>
        <dbReference type="SMART" id="SM00984"/>
    </source>
</evidence>
<evidence type="ECO:0000256" key="2">
    <source>
        <dbReference type="ARBA" id="ARBA00006601"/>
    </source>
</evidence>
<dbReference type="SUPFAM" id="SSF51735">
    <property type="entry name" value="NAD(P)-binding Rossmann-fold domains"/>
    <property type="match status" value="1"/>
</dbReference>
<dbReference type="PANTHER" id="PTHR43750:SF3">
    <property type="entry name" value="UDP-GLUCOSE 6-DEHYDROGENASE TUAD"/>
    <property type="match status" value="1"/>
</dbReference>
<evidence type="ECO:0000256" key="9">
    <source>
        <dbReference type="PIRSR" id="PIRSR500134-1"/>
    </source>
</evidence>
<reference evidence="14 15" key="1">
    <citation type="submission" date="2017-07" db="EMBL/GenBank/DDBJ databases">
        <title>Analysis of two Campylobacter avium genomes and identification of a novel hippuricase gene.</title>
        <authorList>
            <person name="Miller W.G."/>
            <person name="Chapman M.H."/>
            <person name="Yee E."/>
            <person name="Revez J."/>
            <person name="Bono J.L."/>
            <person name="Rossi M."/>
        </authorList>
    </citation>
    <scope>NUCLEOTIDE SEQUENCE [LARGE SCALE GENOMIC DNA]</scope>
    <source>
        <strain evidence="14 15">LMG 24591</strain>
    </source>
</reference>
<evidence type="ECO:0000256" key="7">
    <source>
        <dbReference type="ARBA" id="ARBA00047473"/>
    </source>
</evidence>
<name>A0A222MV76_9BACT</name>
<feature type="binding site" evidence="11">
    <location>
        <position position="35"/>
    </location>
    <ligand>
        <name>NAD(+)</name>
        <dbReference type="ChEBI" id="CHEBI:57540"/>
    </ligand>
</feature>
<dbReference type="GO" id="GO:0051287">
    <property type="term" value="F:NAD binding"/>
    <property type="evidence" value="ECO:0007669"/>
    <property type="project" value="InterPro"/>
</dbReference>
<dbReference type="EMBL" id="CP022347">
    <property type="protein sequence ID" value="ASQ29967.1"/>
    <property type="molecule type" value="Genomic_DNA"/>
</dbReference>
<gene>
    <name evidence="13" type="ORF">CAV_0284</name>
    <name evidence="14" type="ORF">CAV_0296</name>
</gene>
<dbReference type="Gene3D" id="3.40.50.720">
    <property type="entry name" value="NAD(P)-binding Rossmann-like Domain"/>
    <property type="match status" value="2"/>
</dbReference>
<dbReference type="InterPro" id="IPR017476">
    <property type="entry name" value="UDP-Glc/GDP-Man"/>
</dbReference>
<comment type="pathway">
    <text evidence="1">Nucleotide-sugar biosynthesis; UDP-alpha-D-glucuronate biosynthesis; UDP-alpha-D-glucuronate from UDP-alpha-D-glucose: step 1/1.</text>
</comment>
<dbReference type="InterPro" id="IPR014027">
    <property type="entry name" value="UDP-Glc/GDP-Man_DH_C"/>
</dbReference>
<feature type="binding site" evidence="11">
    <location>
        <position position="336"/>
    </location>
    <ligand>
        <name>NAD(+)</name>
        <dbReference type="ChEBI" id="CHEBI:57540"/>
    </ligand>
</feature>
<feature type="binding site" evidence="11">
    <location>
        <position position="123"/>
    </location>
    <ligand>
        <name>NAD(+)</name>
        <dbReference type="ChEBI" id="CHEBI:57540"/>
    </ligand>
</feature>
<proteinExistence type="inferred from homology"/>
<dbReference type="PANTHER" id="PTHR43750">
    <property type="entry name" value="UDP-GLUCOSE 6-DEHYDROGENASE TUAD"/>
    <property type="match status" value="1"/>
</dbReference>
<dbReference type="InterPro" id="IPR036220">
    <property type="entry name" value="UDP-Glc/GDP-Man_DH_C_sf"/>
</dbReference>
<dbReference type="AlphaFoldDB" id="A0A222MV76"/>
<dbReference type="SMART" id="SM00984">
    <property type="entry name" value="UDPG_MGDP_dh_C"/>
    <property type="match status" value="1"/>
</dbReference>
<dbReference type="PIRSF" id="PIRSF500134">
    <property type="entry name" value="UDPglc_DH_bac"/>
    <property type="match status" value="1"/>
</dbReference>
<dbReference type="KEGG" id="cavi:CAV_0284"/>
<feature type="active site" description="Nucleophile" evidence="9">
    <location>
        <position position="271"/>
    </location>
</feature>
<keyword evidence="6 8" id="KW-0520">NAD</keyword>
<evidence type="ECO:0000256" key="3">
    <source>
        <dbReference type="ARBA" id="ARBA00012954"/>
    </source>
</evidence>
<evidence type="ECO:0000256" key="5">
    <source>
        <dbReference type="ARBA" id="ARBA00023002"/>
    </source>
</evidence>
<feature type="binding site" evidence="10">
    <location>
        <position position="329"/>
    </location>
    <ligand>
        <name>substrate</name>
    </ligand>
</feature>
<sequence length="422" mass="47528">MKIAVFGLGFVGLTTALGFAKKGFEVLGYEIDEKKVTSLKDLKIPFYEKDLDETLKEFLGKNFTITADITQALKDVTVVFYCIGTPMSEDGSANLSFLLKALKDTATNISLCAKKPVLVIKSTVPPSSSQEVFLPHLLSLNLKENEDFILANNPEFLREGFAYDDFMNPDRIVIGSKDSKSIKELELLYKPFNAPIHFVSLNSAEFIKYLSNTTLSLNISYANEMSMIAQNIGDIDIIKAFSILHEDKRFNTSPAGITSYLYPGMGFGGYCLPKDTLALYKKAKDKGYEAKILKDILAVNEEVINFYANKLKNELSQDENIGILGLSFKPQSDDVRDSKSATFIKKLLELGFRNIYAYDPIANEIFKNTYDFKISYENSLESIKNKCKVLVLATAWDEFKTLLNDKDKKIYNLRYMKGSKDE</sequence>
<dbReference type="EC" id="1.1.1.22" evidence="3 8"/>
<comment type="similarity">
    <text evidence="2 8">Belongs to the UDP-glucose/GDP-mannose dehydrogenase family.</text>
</comment>
<dbReference type="InterPro" id="IPR001732">
    <property type="entry name" value="UDP-Glc/GDP-Man_DH_N"/>
</dbReference>
<dbReference type="KEGG" id="cavi:CAV_0296"/>
<dbReference type="SUPFAM" id="SSF52413">
    <property type="entry name" value="UDP-glucose/GDP-mannose dehydrogenase C-terminal domain"/>
    <property type="match status" value="1"/>
</dbReference>
<dbReference type="GO" id="GO:0000271">
    <property type="term" value="P:polysaccharide biosynthetic process"/>
    <property type="evidence" value="ECO:0007669"/>
    <property type="project" value="InterPro"/>
</dbReference>
<evidence type="ECO:0000313" key="13">
    <source>
        <dbReference type="EMBL" id="ASQ29955.1"/>
    </source>
</evidence>
<dbReference type="Pfam" id="PF00984">
    <property type="entry name" value="UDPG_MGDP_dh"/>
    <property type="match status" value="1"/>
</dbReference>
<evidence type="ECO:0000313" key="15">
    <source>
        <dbReference type="Proteomes" id="UP000201169"/>
    </source>
</evidence>
<dbReference type="RefSeq" id="WP_094324744.1">
    <property type="nucleotide sequence ID" value="NZ_CP022347.1"/>
</dbReference>
<dbReference type="UniPathway" id="UPA00038">
    <property type="reaction ID" value="UER00491"/>
</dbReference>
<evidence type="ECO:0000256" key="6">
    <source>
        <dbReference type="ARBA" id="ARBA00023027"/>
    </source>
</evidence>
<dbReference type="InterPro" id="IPR008927">
    <property type="entry name" value="6-PGluconate_DH-like_C_sf"/>
</dbReference>
<dbReference type="InterPro" id="IPR014026">
    <property type="entry name" value="UDP-Glc/GDP-Man_DH_dimer"/>
</dbReference>
<dbReference type="InterPro" id="IPR028357">
    <property type="entry name" value="UDPglc_DH_bac"/>
</dbReference>
<evidence type="ECO:0000313" key="14">
    <source>
        <dbReference type="EMBL" id="ASQ29967.1"/>
    </source>
</evidence>
<feature type="binding site" evidence="10">
    <location>
        <begin position="260"/>
        <end position="264"/>
    </location>
    <ligand>
        <name>substrate</name>
    </ligand>
</feature>
<dbReference type="GO" id="GO:0003979">
    <property type="term" value="F:UDP-glucose 6-dehydrogenase activity"/>
    <property type="evidence" value="ECO:0007669"/>
    <property type="project" value="UniProtKB-EC"/>
</dbReference>
<dbReference type="Gene3D" id="1.20.5.100">
    <property type="entry name" value="Cytochrome c1, transmembrane anchor, C-terminal"/>
    <property type="match status" value="1"/>
</dbReference>
<feature type="binding site" evidence="10">
    <location>
        <position position="268"/>
    </location>
    <ligand>
        <name>substrate</name>
    </ligand>
</feature>
<evidence type="ECO:0000256" key="4">
    <source>
        <dbReference type="ARBA" id="ARBA00015132"/>
    </source>
</evidence>
<dbReference type="InterPro" id="IPR036291">
    <property type="entry name" value="NAD(P)-bd_dom_sf"/>
</dbReference>
<feature type="binding site" evidence="11">
    <location>
        <position position="159"/>
    </location>
    <ligand>
        <name>NAD(+)</name>
        <dbReference type="ChEBI" id="CHEBI:57540"/>
    </ligand>
</feature>
<dbReference type="Pfam" id="PF03721">
    <property type="entry name" value="UDPG_MGDP_dh_N"/>
    <property type="match status" value="1"/>
</dbReference>
<organism evidence="14 15">
    <name type="scientific">Campylobacter avium LMG 24591</name>
    <dbReference type="NCBI Taxonomy" id="522484"/>
    <lineage>
        <taxon>Bacteria</taxon>
        <taxon>Pseudomonadati</taxon>
        <taxon>Campylobacterota</taxon>
        <taxon>Epsilonproteobacteria</taxon>
        <taxon>Campylobacterales</taxon>
        <taxon>Campylobacteraceae</taxon>
        <taxon>Campylobacter</taxon>
    </lineage>
</organism>
<dbReference type="NCBIfam" id="TIGR03026">
    <property type="entry name" value="NDP-sugDHase"/>
    <property type="match status" value="1"/>
</dbReference>
<dbReference type="OrthoDB" id="9803238at2"/>
<feature type="binding site" evidence="11">
    <location>
        <position position="85"/>
    </location>
    <ligand>
        <name>NAD(+)</name>
        <dbReference type="ChEBI" id="CHEBI:57540"/>
    </ligand>
</feature>
<protein>
    <recommendedName>
        <fullName evidence="4 8">UDP-glucose 6-dehydrogenase</fullName>
        <ecNumber evidence="3 8">1.1.1.22</ecNumber>
    </recommendedName>
</protein>
<dbReference type="GO" id="GO:0006065">
    <property type="term" value="P:UDP-glucuronate biosynthetic process"/>
    <property type="evidence" value="ECO:0007669"/>
    <property type="project" value="UniProtKB-UniPathway"/>
</dbReference>
<keyword evidence="5 8" id="KW-0560">Oxidoreductase</keyword>
<feature type="binding site" evidence="10">
    <location>
        <position position="208"/>
    </location>
    <ligand>
        <name>substrate</name>
    </ligand>
</feature>
<evidence type="ECO:0000256" key="11">
    <source>
        <dbReference type="PIRSR" id="PIRSR500134-3"/>
    </source>
</evidence>
<feature type="domain" description="UDP-glucose/GDP-mannose dehydrogenase C-terminal" evidence="12">
    <location>
        <begin position="322"/>
        <end position="419"/>
    </location>
</feature>
<dbReference type="SUPFAM" id="SSF48179">
    <property type="entry name" value="6-phosphogluconate dehydrogenase C-terminal domain-like"/>
    <property type="match status" value="1"/>
</dbReference>